<feature type="region of interest" description="Disordered" evidence="1">
    <location>
        <begin position="89"/>
        <end position="111"/>
    </location>
</feature>
<keyword evidence="4" id="KW-1185">Reference proteome</keyword>
<dbReference type="Proteomes" id="UP001054837">
    <property type="component" value="Unassembled WGS sequence"/>
</dbReference>
<sequence>MHTLLSCMHLQQQHADNEIFPLFLAFKIFSKGNLNIADQVIFMAEEQVTFKYPAICTLGIQVLFLTFSLKCAVAILCWNPILFRINTGTCVSNSSNGSSKTTESARPKINK</sequence>
<reference evidence="2 4" key="1">
    <citation type="submission" date="2021-06" db="EMBL/GenBank/DDBJ databases">
        <title>Caerostris darwini draft genome.</title>
        <authorList>
            <person name="Kono N."/>
            <person name="Arakawa K."/>
        </authorList>
    </citation>
    <scope>NUCLEOTIDE SEQUENCE [LARGE SCALE GENOMIC DNA]</scope>
</reference>
<feature type="compositionally biased region" description="Polar residues" evidence="1">
    <location>
        <begin position="89"/>
        <end position="104"/>
    </location>
</feature>
<dbReference type="EMBL" id="BPLQ01006852">
    <property type="protein sequence ID" value="GIY25803.1"/>
    <property type="molecule type" value="Genomic_DNA"/>
</dbReference>
<dbReference type="AlphaFoldDB" id="A0AAV4S169"/>
<organism evidence="2 4">
    <name type="scientific">Caerostris darwini</name>
    <dbReference type="NCBI Taxonomy" id="1538125"/>
    <lineage>
        <taxon>Eukaryota</taxon>
        <taxon>Metazoa</taxon>
        <taxon>Ecdysozoa</taxon>
        <taxon>Arthropoda</taxon>
        <taxon>Chelicerata</taxon>
        <taxon>Arachnida</taxon>
        <taxon>Araneae</taxon>
        <taxon>Araneomorphae</taxon>
        <taxon>Entelegynae</taxon>
        <taxon>Araneoidea</taxon>
        <taxon>Araneidae</taxon>
        <taxon>Caerostris</taxon>
    </lineage>
</organism>
<dbReference type="EMBL" id="BPLQ01015205">
    <property type="protein sequence ID" value="GIY86478.1"/>
    <property type="molecule type" value="Genomic_DNA"/>
</dbReference>
<proteinExistence type="predicted"/>
<evidence type="ECO:0000313" key="2">
    <source>
        <dbReference type="EMBL" id="GIY25803.1"/>
    </source>
</evidence>
<protein>
    <submittedName>
        <fullName evidence="2">Uncharacterized protein</fullName>
    </submittedName>
</protein>
<evidence type="ECO:0000313" key="3">
    <source>
        <dbReference type="EMBL" id="GIY86478.1"/>
    </source>
</evidence>
<comment type="caution">
    <text evidence="2">The sequence shown here is derived from an EMBL/GenBank/DDBJ whole genome shotgun (WGS) entry which is preliminary data.</text>
</comment>
<evidence type="ECO:0000313" key="4">
    <source>
        <dbReference type="Proteomes" id="UP001054837"/>
    </source>
</evidence>
<accession>A0AAV4S169</accession>
<evidence type="ECO:0000256" key="1">
    <source>
        <dbReference type="SAM" id="MobiDB-lite"/>
    </source>
</evidence>
<gene>
    <name evidence="3" type="ORF">CDAR_542351</name>
    <name evidence="2" type="ORF">CDAR_543361</name>
</gene>
<name>A0AAV4S169_9ARAC</name>